<dbReference type="PRINTS" id="PR00320">
    <property type="entry name" value="GPROTEINBRPT"/>
</dbReference>
<feature type="repeat" description="WD" evidence="3">
    <location>
        <begin position="182"/>
        <end position="222"/>
    </location>
</feature>
<feature type="repeat" description="WD" evidence="3">
    <location>
        <begin position="278"/>
        <end position="319"/>
    </location>
</feature>
<name>A0A0B6YAX9_9EUPU</name>
<sequence>KMAAPSVKSFVKTCEEVLLIATHGIEGQNWNVGVWDSRTGNLLQTYKNGSAASRSLCILGGECLMAASHTKPVIHVWCMLMQGQKHRKLICGGKVSCLTATPDGNYIAAGIEDKIHIWQISTGELFSVLSYNSVELTCLKFSPSGQHLVSGYRDGTLAVWELQDVLFLDPMCVSDHSPVNTFLGHAGEITDLHITLSNKVASASQDFTVRLWNLLSKEELKMFELGAPITSVVMDHSELALYAGDISGNVYCIDLHYQVTERSVHIDTRETSAGFTCLKAHVSAVTHMHLMRDQSKLVTASSDKTVKIWTMMSSVAPLTITLNERVSNLMVIATPQALVTPEQKPRVLIGNLKRHLHGTDGEDKCGNIFLDNPVCQKIPKLSSLSKIFRENNSGTEIPEMMNDALLTSKEVESLKHKANKLKKANEEIYKFALKEIMK</sequence>
<feature type="non-terminal residue" evidence="5">
    <location>
        <position position="1"/>
    </location>
</feature>
<dbReference type="Pfam" id="PF25048">
    <property type="entry name" value="Beta-prop_TEP1_C"/>
    <property type="match status" value="1"/>
</dbReference>
<dbReference type="PROSITE" id="PS50082">
    <property type="entry name" value="WD_REPEATS_2"/>
    <property type="match status" value="3"/>
</dbReference>
<dbReference type="InterPro" id="IPR019775">
    <property type="entry name" value="WD40_repeat_CS"/>
</dbReference>
<dbReference type="SUPFAM" id="SSF50978">
    <property type="entry name" value="WD40 repeat-like"/>
    <property type="match status" value="1"/>
</dbReference>
<dbReference type="InterPro" id="IPR015943">
    <property type="entry name" value="WD40/YVTN_repeat-like_dom_sf"/>
</dbReference>
<dbReference type="InterPro" id="IPR045227">
    <property type="entry name" value="WDR18/Ipi3/RID3"/>
</dbReference>
<dbReference type="GO" id="GO:0006261">
    <property type="term" value="P:DNA-templated DNA replication"/>
    <property type="evidence" value="ECO:0007669"/>
    <property type="project" value="TreeGrafter"/>
</dbReference>
<protein>
    <recommendedName>
        <fullName evidence="4">TEP-1 C-terminal beta-propeller domain-containing protein</fullName>
    </recommendedName>
</protein>
<feature type="repeat" description="WD" evidence="3">
    <location>
        <begin position="129"/>
        <end position="163"/>
    </location>
</feature>
<dbReference type="SMART" id="SM00320">
    <property type="entry name" value="WD40"/>
    <property type="match status" value="6"/>
</dbReference>
<dbReference type="PANTHER" id="PTHR18763">
    <property type="entry name" value="WD-REPEAT PROTEIN 18"/>
    <property type="match status" value="1"/>
</dbReference>
<keyword evidence="1 3" id="KW-0853">WD repeat</keyword>
<dbReference type="GO" id="GO:0006364">
    <property type="term" value="P:rRNA processing"/>
    <property type="evidence" value="ECO:0007669"/>
    <property type="project" value="TreeGrafter"/>
</dbReference>
<dbReference type="PANTHER" id="PTHR18763:SF0">
    <property type="entry name" value="WD REPEAT-CONTAINING PROTEIN 18"/>
    <property type="match status" value="1"/>
</dbReference>
<dbReference type="Pfam" id="PF00400">
    <property type="entry name" value="WD40"/>
    <property type="match status" value="2"/>
</dbReference>
<gene>
    <name evidence="5" type="primary">ORF17535</name>
</gene>
<evidence type="ECO:0000256" key="2">
    <source>
        <dbReference type="ARBA" id="ARBA00022737"/>
    </source>
</evidence>
<accession>A0A0B6YAX9</accession>
<dbReference type="InterPro" id="IPR020472">
    <property type="entry name" value="WD40_PAC1"/>
</dbReference>
<evidence type="ECO:0000313" key="5">
    <source>
        <dbReference type="EMBL" id="CEK52645.1"/>
    </source>
</evidence>
<evidence type="ECO:0000259" key="4">
    <source>
        <dbReference type="Pfam" id="PF25048"/>
    </source>
</evidence>
<evidence type="ECO:0000256" key="3">
    <source>
        <dbReference type="PROSITE-ProRule" id="PRU00221"/>
    </source>
</evidence>
<dbReference type="InterPro" id="IPR036322">
    <property type="entry name" value="WD40_repeat_dom_sf"/>
</dbReference>
<dbReference type="GO" id="GO:0120330">
    <property type="term" value="C:rixosome complex"/>
    <property type="evidence" value="ECO:0007669"/>
    <property type="project" value="TreeGrafter"/>
</dbReference>
<reference evidence="5" key="1">
    <citation type="submission" date="2014-12" db="EMBL/GenBank/DDBJ databases">
        <title>Insight into the proteome of Arion vulgaris.</title>
        <authorList>
            <person name="Aradska J."/>
            <person name="Bulat T."/>
            <person name="Smidak R."/>
            <person name="Sarate P."/>
            <person name="Gangsoo J."/>
            <person name="Sialana F."/>
            <person name="Bilban M."/>
            <person name="Lubec G."/>
        </authorList>
    </citation>
    <scope>NUCLEOTIDE SEQUENCE</scope>
    <source>
        <tissue evidence="5">Skin</tissue>
    </source>
</reference>
<feature type="domain" description="TEP-1 C-terminal beta-propeller" evidence="4">
    <location>
        <begin position="185"/>
        <end position="253"/>
    </location>
</feature>
<dbReference type="GO" id="GO:0005656">
    <property type="term" value="C:nuclear pre-replicative complex"/>
    <property type="evidence" value="ECO:0007669"/>
    <property type="project" value="TreeGrafter"/>
</dbReference>
<keyword evidence="2" id="KW-0677">Repeat</keyword>
<dbReference type="PROSITE" id="PS50294">
    <property type="entry name" value="WD_REPEATS_REGION"/>
    <property type="match status" value="2"/>
</dbReference>
<dbReference type="InterPro" id="IPR056828">
    <property type="entry name" value="Beta-prop_TEP1_C"/>
</dbReference>
<dbReference type="InterPro" id="IPR001680">
    <property type="entry name" value="WD40_rpt"/>
</dbReference>
<dbReference type="EMBL" id="HACG01005780">
    <property type="protein sequence ID" value="CEK52645.1"/>
    <property type="molecule type" value="Transcribed_RNA"/>
</dbReference>
<dbReference type="PROSITE" id="PS00678">
    <property type="entry name" value="WD_REPEATS_1"/>
    <property type="match status" value="2"/>
</dbReference>
<organism evidence="5">
    <name type="scientific">Arion vulgaris</name>
    <dbReference type="NCBI Taxonomy" id="1028688"/>
    <lineage>
        <taxon>Eukaryota</taxon>
        <taxon>Metazoa</taxon>
        <taxon>Spiralia</taxon>
        <taxon>Lophotrochozoa</taxon>
        <taxon>Mollusca</taxon>
        <taxon>Gastropoda</taxon>
        <taxon>Heterobranchia</taxon>
        <taxon>Euthyneura</taxon>
        <taxon>Panpulmonata</taxon>
        <taxon>Eupulmonata</taxon>
        <taxon>Stylommatophora</taxon>
        <taxon>Helicina</taxon>
        <taxon>Arionoidea</taxon>
        <taxon>Arionidae</taxon>
        <taxon>Arion</taxon>
    </lineage>
</organism>
<dbReference type="Gene3D" id="2.130.10.10">
    <property type="entry name" value="YVTN repeat-like/Quinoprotein amine dehydrogenase"/>
    <property type="match status" value="2"/>
</dbReference>
<evidence type="ECO:0000256" key="1">
    <source>
        <dbReference type="ARBA" id="ARBA00022574"/>
    </source>
</evidence>
<dbReference type="AlphaFoldDB" id="A0A0B6YAX9"/>
<proteinExistence type="predicted"/>